<organism evidence="10 11">
    <name type="scientific">Lingula anatina</name>
    <name type="common">Brachiopod</name>
    <name type="synonym">Lingula unguis</name>
    <dbReference type="NCBI Taxonomy" id="7574"/>
    <lineage>
        <taxon>Eukaryota</taxon>
        <taxon>Metazoa</taxon>
        <taxon>Spiralia</taxon>
        <taxon>Lophotrochozoa</taxon>
        <taxon>Brachiopoda</taxon>
        <taxon>Linguliformea</taxon>
        <taxon>Lingulata</taxon>
        <taxon>Lingulida</taxon>
        <taxon>Linguloidea</taxon>
        <taxon>Lingulidae</taxon>
        <taxon>Lingula</taxon>
    </lineage>
</organism>
<dbReference type="RefSeq" id="XP_013381381.1">
    <property type="nucleotide sequence ID" value="XM_013525927.1"/>
</dbReference>
<dbReference type="InterPro" id="IPR020583">
    <property type="entry name" value="Inositol_monoP_metal-BS"/>
</dbReference>
<comment type="pathway">
    <text evidence="3 9">Polyol metabolism; myo-inositol biosynthesis; myo-inositol from D-glucose 6-phosphate: step 2/2.</text>
</comment>
<evidence type="ECO:0000256" key="8">
    <source>
        <dbReference type="PIRSR" id="PIRSR600760-2"/>
    </source>
</evidence>
<dbReference type="GO" id="GO:0046872">
    <property type="term" value="F:metal ion binding"/>
    <property type="evidence" value="ECO:0007669"/>
    <property type="project" value="UniProtKB-KW"/>
</dbReference>
<dbReference type="UniPathway" id="UPA00823">
    <property type="reaction ID" value="UER00788"/>
</dbReference>
<feature type="binding site" evidence="8">
    <location>
        <position position="227"/>
    </location>
    <ligand>
        <name>Mg(2+)</name>
        <dbReference type="ChEBI" id="CHEBI:18420"/>
        <label>1</label>
        <note>catalytic</note>
    </ligand>
</feature>
<evidence type="ECO:0000256" key="1">
    <source>
        <dbReference type="ARBA" id="ARBA00001033"/>
    </source>
</evidence>
<dbReference type="CDD" id="cd01639">
    <property type="entry name" value="IMPase"/>
    <property type="match status" value="1"/>
</dbReference>
<dbReference type="AlphaFoldDB" id="A0A1S3H7C0"/>
<dbReference type="PROSITE" id="PS00629">
    <property type="entry name" value="IMP_1"/>
    <property type="match status" value="1"/>
</dbReference>
<feature type="binding site" evidence="8">
    <location>
        <position position="98"/>
    </location>
    <ligand>
        <name>Mg(2+)</name>
        <dbReference type="ChEBI" id="CHEBI:18420"/>
        <label>1</label>
        <note>catalytic</note>
    </ligand>
</feature>
<dbReference type="GeneID" id="106152378"/>
<dbReference type="FunFam" id="3.30.540.10:FF:000004">
    <property type="entry name" value="Inositol-1-monophosphatase"/>
    <property type="match status" value="1"/>
</dbReference>
<dbReference type="InterPro" id="IPR033942">
    <property type="entry name" value="IMPase"/>
</dbReference>
<keyword evidence="5 8" id="KW-0479">Metal-binding</keyword>
<name>A0A1S3H7C0_LINAN</name>
<feature type="binding site" evidence="8">
    <location>
        <position position="78"/>
    </location>
    <ligand>
        <name>Mg(2+)</name>
        <dbReference type="ChEBI" id="CHEBI:18420"/>
        <label>1</label>
        <note>catalytic</note>
    </ligand>
</feature>
<dbReference type="FunCoup" id="A0A1S3H7C0">
    <property type="interactions" value="857"/>
</dbReference>
<evidence type="ECO:0000256" key="6">
    <source>
        <dbReference type="ARBA" id="ARBA00022801"/>
    </source>
</evidence>
<sequence>METNAGVPDSELDASYKVALELAHSAGQVIKEAFQRKDKGLSTKSTSADLVTVTDRKVEDMAFTLLREKFPHHSFIGEETAAAGVRSELTDNPTWMIDPIDGTTNFVHGFPFVCISIALCVKKQVEIGIIHNPILNETYTARRGQGAYLNGERIQTGSQDDLSKSLVLTEFGAHREEAFLSFKFKNMRSVINKAHGIRCTGSAALALCQLAKGGADAYFEFGIHCWDIAAGDLIAREAGAFTMDTQGGPVDLMSRRIIGAATEKLARELSSTIDHTELERD</sequence>
<gene>
    <name evidence="11" type="primary">LOC106152378</name>
</gene>
<keyword evidence="7 8" id="KW-0460">Magnesium</keyword>
<dbReference type="EC" id="3.1.3.25" evidence="9"/>
<dbReference type="GO" id="GO:0007165">
    <property type="term" value="P:signal transduction"/>
    <property type="evidence" value="ECO:0007669"/>
    <property type="project" value="TreeGrafter"/>
</dbReference>
<evidence type="ECO:0000256" key="4">
    <source>
        <dbReference type="ARBA" id="ARBA00009759"/>
    </source>
</evidence>
<dbReference type="SUPFAM" id="SSF56655">
    <property type="entry name" value="Carbohydrate phosphatase"/>
    <property type="match status" value="1"/>
</dbReference>
<dbReference type="InterPro" id="IPR020552">
    <property type="entry name" value="Inositol_monoPase_Li-sen"/>
</dbReference>
<dbReference type="Gene3D" id="3.40.190.80">
    <property type="match status" value="1"/>
</dbReference>
<dbReference type="GO" id="GO:0006021">
    <property type="term" value="P:inositol biosynthetic process"/>
    <property type="evidence" value="ECO:0007669"/>
    <property type="project" value="UniProtKB-UniPathway"/>
</dbReference>
<accession>A0A1S3H7C0</accession>
<comment type="cofactor">
    <cofactor evidence="2 8 9">
        <name>Mg(2+)</name>
        <dbReference type="ChEBI" id="CHEBI:18420"/>
    </cofactor>
</comment>
<dbReference type="InterPro" id="IPR000760">
    <property type="entry name" value="Inositol_monophosphatase-like"/>
</dbReference>
<dbReference type="STRING" id="7574.A0A1S3H7C0"/>
<dbReference type="FunFam" id="3.40.190.80:FF:000002">
    <property type="entry name" value="Inositol-1-monophosphatase"/>
    <property type="match status" value="1"/>
</dbReference>
<dbReference type="KEGG" id="lak:106152378"/>
<dbReference type="PROSITE" id="PS00630">
    <property type="entry name" value="IMP_2"/>
    <property type="match status" value="1"/>
</dbReference>
<keyword evidence="10" id="KW-1185">Reference proteome</keyword>
<dbReference type="PANTHER" id="PTHR20854">
    <property type="entry name" value="INOSITOL MONOPHOSPHATASE"/>
    <property type="match status" value="1"/>
</dbReference>
<dbReference type="Gene3D" id="3.30.540.10">
    <property type="entry name" value="Fructose-1,6-Bisphosphatase, subunit A, domain 1"/>
    <property type="match status" value="1"/>
</dbReference>
<feature type="binding site" evidence="8">
    <location>
        <position position="100"/>
    </location>
    <ligand>
        <name>Mg(2+)</name>
        <dbReference type="ChEBI" id="CHEBI:18420"/>
        <label>1</label>
        <note>catalytic</note>
    </ligand>
</feature>
<dbReference type="PRINTS" id="PR00378">
    <property type="entry name" value="LIIMPHPHTASE"/>
</dbReference>
<dbReference type="PANTHER" id="PTHR20854:SF4">
    <property type="entry name" value="INOSITOL-1-MONOPHOSPHATASE-RELATED"/>
    <property type="match status" value="1"/>
</dbReference>
<comment type="similarity">
    <text evidence="4 9">Belongs to the inositol monophosphatase superfamily.</text>
</comment>
<evidence type="ECO:0000256" key="2">
    <source>
        <dbReference type="ARBA" id="ARBA00001946"/>
    </source>
</evidence>
<evidence type="ECO:0000256" key="9">
    <source>
        <dbReference type="RuleBase" id="RU364068"/>
    </source>
</evidence>
<dbReference type="Proteomes" id="UP000085678">
    <property type="component" value="Unplaced"/>
</dbReference>
<dbReference type="InterPro" id="IPR020550">
    <property type="entry name" value="Inositol_monophosphatase_CS"/>
</dbReference>
<dbReference type="PRINTS" id="PR00377">
    <property type="entry name" value="IMPHPHTASES"/>
</dbReference>
<evidence type="ECO:0000256" key="7">
    <source>
        <dbReference type="ARBA" id="ARBA00022842"/>
    </source>
</evidence>
<dbReference type="GO" id="GO:0008934">
    <property type="term" value="F:inositol monophosphate 1-phosphatase activity"/>
    <property type="evidence" value="ECO:0007669"/>
    <property type="project" value="InterPro"/>
</dbReference>
<dbReference type="InParanoid" id="A0A1S3H7C0"/>
<protein>
    <recommendedName>
        <fullName evidence="9">Inositol-1-monophosphatase</fullName>
        <ecNumber evidence="9">3.1.3.25</ecNumber>
    </recommendedName>
</protein>
<dbReference type="Pfam" id="PF00459">
    <property type="entry name" value="Inositol_P"/>
    <property type="match status" value="1"/>
</dbReference>
<keyword evidence="6 9" id="KW-0378">Hydrolase</keyword>
<evidence type="ECO:0000256" key="3">
    <source>
        <dbReference type="ARBA" id="ARBA00005152"/>
    </source>
</evidence>
<dbReference type="GO" id="GO:0046854">
    <property type="term" value="P:phosphatidylinositol phosphate biosynthetic process"/>
    <property type="evidence" value="ECO:0007669"/>
    <property type="project" value="InterPro"/>
</dbReference>
<evidence type="ECO:0000313" key="10">
    <source>
        <dbReference type="Proteomes" id="UP000085678"/>
    </source>
</evidence>
<reference evidence="11" key="2">
    <citation type="submission" date="2025-08" db="UniProtKB">
        <authorList>
            <consortium name="RefSeq"/>
        </authorList>
    </citation>
    <scope>IDENTIFICATION</scope>
</reference>
<reference evidence="11" key="1">
    <citation type="journal article" date="2015" name="Nat. Commun.">
        <title>The Lingula genome provides insights into brachiopod evolution and the origin of phosphate biomineralization.</title>
        <authorList>
            <person name="Luo Y.J."/>
            <person name="Takeuchi T."/>
            <person name="Koyanagi R."/>
            <person name="Yamada L."/>
            <person name="Kanda M."/>
            <person name="Khalturina M."/>
            <person name="Fujie M."/>
            <person name="Yamasaki S.I."/>
            <person name="Endo K."/>
            <person name="Satoh N."/>
        </authorList>
    </citation>
    <scope>NUCLEOTIDE SEQUENCE</scope>
</reference>
<proteinExistence type="inferred from homology"/>
<dbReference type="OrthoDB" id="10254945at2759"/>
<evidence type="ECO:0000313" key="11">
    <source>
        <dbReference type="RefSeq" id="XP_013381381.1"/>
    </source>
</evidence>
<comment type="catalytic activity">
    <reaction evidence="1 9">
        <text>a myo-inositol phosphate + H2O = myo-inositol + phosphate</text>
        <dbReference type="Rhea" id="RHEA:24056"/>
        <dbReference type="ChEBI" id="CHEBI:15377"/>
        <dbReference type="ChEBI" id="CHEBI:17268"/>
        <dbReference type="ChEBI" id="CHEBI:43474"/>
        <dbReference type="ChEBI" id="CHEBI:84139"/>
        <dbReference type="EC" id="3.1.3.25"/>
    </reaction>
</comment>
<feature type="binding site" evidence="8">
    <location>
        <position position="101"/>
    </location>
    <ligand>
        <name>Mg(2+)</name>
        <dbReference type="ChEBI" id="CHEBI:18420"/>
        <label>1</label>
        <note>catalytic</note>
    </ligand>
</feature>
<evidence type="ECO:0000256" key="5">
    <source>
        <dbReference type="ARBA" id="ARBA00022723"/>
    </source>
</evidence>